<keyword evidence="2" id="KW-1133">Transmembrane helix</keyword>
<dbReference type="AlphaFoldDB" id="A0A7S3L8L8"/>
<evidence type="ECO:0000256" key="1">
    <source>
        <dbReference type="SAM" id="MobiDB-lite"/>
    </source>
</evidence>
<feature type="transmembrane region" description="Helical" evidence="2">
    <location>
        <begin position="198"/>
        <end position="219"/>
    </location>
</feature>
<keyword evidence="2" id="KW-0812">Transmembrane</keyword>
<dbReference type="EMBL" id="HBIM01015585">
    <property type="protein sequence ID" value="CAE0415153.1"/>
    <property type="molecule type" value="Transcribed_RNA"/>
</dbReference>
<proteinExistence type="predicted"/>
<keyword evidence="2" id="KW-0472">Membrane</keyword>
<evidence type="ECO:0000313" key="3">
    <source>
        <dbReference type="EMBL" id="CAE0415153.1"/>
    </source>
</evidence>
<protein>
    <submittedName>
        <fullName evidence="3">Uncharacterized protein</fullName>
    </submittedName>
</protein>
<feature type="region of interest" description="Disordered" evidence="1">
    <location>
        <begin position="1"/>
        <end position="23"/>
    </location>
</feature>
<reference evidence="3" key="1">
    <citation type="submission" date="2021-01" db="EMBL/GenBank/DDBJ databases">
        <authorList>
            <person name="Corre E."/>
            <person name="Pelletier E."/>
            <person name="Niang G."/>
            <person name="Scheremetjew M."/>
            <person name="Finn R."/>
            <person name="Kale V."/>
            <person name="Holt S."/>
            <person name="Cochrane G."/>
            <person name="Meng A."/>
            <person name="Brown T."/>
            <person name="Cohen L."/>
        </authorList>
    </citation>
    <scope>NUCLEOTIDE SEQUENCE</scope>
    <source>
        <strain evidence="3">CCMP127</strain>
    </source>
</reference>
<sequence>MVDNEARTRRPTTAPTTPPPDGSYYDDYYGDFWSRGDAPSESPSLINNACRCDGEGTCLSTPLPTGVNLTLCIFTPDSSFSFVGVTSLSLSQGNVVLDILATDETPVTQSCLGDSCVLEIALDDSLYGSNNQDSATIMGVAALEHEGRRQLAVRAEMDFSAEIPLDTATTDIVGDDVNGNDGNRGDNVTDNGTGSRKVVWLFPLLAVLFVAFVCIVVVVRKRNEQQQQASRAGSRTSSV</sequence>
<accession>A0A7S3L8L8</accession>
<gene>
    <name evidence="3" type="ORF">ACOF00016_LOCUS12297</name>
</gene>
<name>A0A7S3L8L8_9STRA</name>
<organism evidence="3">
    <name type="scientific">Amphora coffeiformis</name>
    <dbReference type="NCBI Taxonomy" id="265554"/>
    <lineage>
        <taxon>Eukaryota</taxon>
        <taxon>Sar</taxon>
        <taxon>Stramenopiles</taxon>
        <taxon>Ochrophyta</taxon>
        <taxon>Bacillariophyta</taxon>
        <taxon>Bacillariophyceae</taxon>
        <taxon>Bacillariophycidae</taxon>
        <taxon>Thalassiophysales</taxon>
        <taxon>Catenulaceae</taxon>
        <taxon>Amphora</taxon>
    </lineage>
</organism>
<evidence type="ECO:0000256" key="2">
    <source>
        <dbReference type="SAM" id="Phobius"/>
    </source>
</evidence>